<dbReference type="EMBL" id="LAZR01025863">
    <property type="protein sequence ID" value="KKL70547.1"/>
    <property type="molecule type" value="Genomic_DNA"/>
</dbReference>
<proteinExistence type="predicted"/>
<comment type="caution">
    <text evidence="1">The sequence shown here is derived from an EMBL/GenBank/DDBJ whole genome shotgun (WGS) entry which is preliminary data.</text>
</comment>
<sequence>MINKYCIECGKELCGSNYKGDFPKFPLYCVNVECKRNGLVTKKYFTQKFRN</sequence>
<dbReference type="AlphaFoldDB" id="A0A0F9H5J4"/>
<evidence type="ECO:0000313" key="1">
    <source>
        <dbReference type="EMBL" id="KKL70547.1"/>
    </source>
</evidence>
<gene>
    <name evidence="1" type="ORF">LCGC14_2103790</name>
</gene>
<protein>
    <submittedName>
        <fullName evidence="1">Uncharacterized protein</fullName>
    </submittedName>
</protein>
<name>A0A0F9H5J4_9ZZZZ</name>
<accession>A0A0F9H5J4</accession>
<organism evidence="1">
    <name type="scientific">marine sediment metagenome</name>
    <dbReference type="NCBI Taxonomy" id="412755"/>
    <lineage>
        <taxon>unclassified sequences</taxon>
        <taxon>metagenomes</taxon>
        <taxon>ecological metagenomes</taxon>
    </lineage>
</organism>
<reference evidence="1" key="1">
    <citation type="journal article" date="2015" name="Nature">
        <title>Complex archaea that bridge the gap between prokaryotes and eukaryotes.</title>
        <authorList>
            <person name="Spang A."/>
            <person name="Saw J.H."/>
            <person name="Jorgensen S.L."/>
            <person name="Zaremba-Niedzwiedzka K."/>
            <person name="Martijn J."/>
            <person name="Lind A.E."/>
            <person name="van Eijk R."/>
            <person name="Schleper C."/>
            <person name="Guy L."/>
            <person name="Ettema T.J."/>
        </authorList>
    </citation>
    <scope>NUCLEOTIDE SEQUENCE</scope>
</reference>